<protein>
    <submittedName>
        <fullName evidence="2">Uncharacterized protein</fullName>
    </submittedName>
</protein>
<sequence>MPTAASLPPPDFAIASAFPEAAWLEQAAAANDWAAVRQYVDGLPHGTNRSFAFGVLADVPDVEHPLRQFVAAVPTDVFALTLLGTREVRMGWDIRTSARAEHVSREQFAQFHAYLRRAEQLLIRATALDPSHDAAWAERLNTARGLQLGQNEARRRYDRLAAYHPSHFSGQSRLLQQLCQESRRDGFAVVTAFADALPAKQDAVLGGFVDVLAGLQAGRIEQADLEAVRTRADAALTAPDGAVRRLPGAAEDLLAHRPLRGTDELRSELWATTPGHLHAVALEAAGTALMQVPAGHTADWAGYAAAPTSSAHTVAGKQFPSVRKDGSALIVGDEGVSLTTGKQTITVLYRACAAHLSWPDGARQLIGSDGLAVQVEPGLYGIDAHTMATIDAAVDPAATVWLPPRQKQPRADEGAAAAAGEAGPARSAQPAPVRRTGPRRQGWSSSA</sequence>
<feature type="compositionally biased region" description="Low complexity" evidence="1">
    <location>
        <begin position="414"/>
        <end position="428"/>
    </location>
</feature>
<dbReference type="RefSeq" id="WP_198547326.1">
    <property type="nucleotide sequence ID" value="NZ_LOHS01000070.1"/>
</dbReference>
<evidence type="ECO:0000313" key="3">
    <source>
        <dbReference type="Proteomes" id="UP000077381"/>
    </source>
</evidence>
<dbReference type="STRING" id="1716141.STSP_26020"/>
<accession>A0A177HT19</accession>
<dbReference type="PATRIC" id="fig|1716141.3.peg.2742"/>
<dbReference type="Proteomes" id="UP000077381">
    <property type="component" value="Unassembled WGS sequence"/>
</dbReference>
<reference evidence="2 3" key="1">
    <citation type="submission" date="2015-12" db="EMBL/GenBank/DDBJ databases">
        <title>Genome sequence of Streptomyces sp. G25.</title>
        <authorList>
            <person name="Poehlein A."/>
            <person name="Roettig A."/>
            <person name="Hiessl S."/>
            <person name="Hauschild P."/>
            <person name="Schauer J."/>
            <person name="Madkour M.H."/>
            <person name="Al-Ansari A.M."/>
            <person name="Almakishah N.H."/>
            <person name="Steinbuechel A."/>
            <person name="Daniel R."/>
        </authorList>
    </citation>
    <scope>NUCLEOTIDE SEQUENCE [LARGE SCALE GENOMIC DNA]</scope>
    <source>
        <strain evidence="3">G25(2015)</strain>
    </source>
</reference>
<evidence type="ECO:0000313" key="2">
    <source>
        <dbReference type="EMBL" id="OAH14152.1"/>
    </source>
</evidence>
<evidence type="ECO:0000256" key="1">
    <source>
        <dbReference type="SAM" id="MobiDB-lite"/>
    </source>
</evidence>
<organism evidence="2 3">
    <name type="scientific">Streptomyces jeddahensis</name>
    <dbReference type="NCBI Taxonomy" id="1716141"/>
    <lineage>
        <taxon>Bacteria</taxon>
        <taxon>Bacillati</taxon>
        <taxon>Actinomycetota</taxon>
        <taxon>Actinomycetes</taxon>
        <taxon>Kitasatosporales</taxon>
        <taxon>Streptomycetaceae</taxon>
        <taxon>Streptomyces</taxon>
    </lineage>
</organism>
<dbReference type="EMBL" id="LOHS01000070">
    <property type="protein sequence ID" value="OAH14152.1"/>
    <property type="molecule type" value="Genomic_DNA"/>
</dbReference>
<comment type="caution">
    <text evidence="2">The sequence shown here is derived from an EMBL/GenBank/DDBJ whole genome shotgun (WGS) entry which is preliminary data.</text>
</comment>
<gene>
    <name evidence="2" type="ORF">STSP_26020</name>
</gene>
<proteinExistence type="predicted"/>
<dbReference type="AlphaFoldDB" id="A0A177HT19"/>
<name>A0A177HT19_9ACTN</name>
<feature type="region of interest" description="Disordered" evidence="1">
    <location>
        <begin position="404"/>
        <end position="447"/>
    </location>
</feature>
<keyword evidence="3" id="KW-1185">Reference proteome</keyword>